<dbReference type="PROSITE" id="PS52015">
    <property type="entry name" value="TONB_CTD"/>
    <property type="match status" value="1"/>
</dbReference>
<comment type="caution">
    <text evidence="12">The sequence shown here is derived from an EMBL/GenBank/DDBJ whole genome shotgun (WGS) entry which is preliminary data.</text>
</comment>
<evidence type="ECO:0000256" key="10">
    <source>
        <dbReference type="SAM" id="Phobius"/>
    </source>
</evidence>
<evidence type="ECO:0000256" key="5">
    <source>
        <dbReference type="ARBA" id="ARBA00022519"/>
    </source>
</evidence>
<evidence type="ECO:0000256" key="6">
    <source>
        <dbReference type="ARBA" id="ARBA00022692"/>
    </source>
</evidence>
<dbReference type="InterPro" id="IPR037682">
    <property type="entry name" value="TonB_C"/>
</dbReference>
<keyword evidence="9 10" id="KW-0472">Membrane</keyword>
<evidence type="ECO:0000259" key="11">
    <source>
        <dbReference type="PROSITE" id="PS52015"/>
    </source>
</evidence>
<evidence type="ECO:0000256" key="2">
    <source>
        <dbReference type="ARBA" id="ARBA00006555"/>
    </source>
</evidence>
<dbReference type="InterPro" id="IPR006260">
    <property type="entry name" value="TonB/TolA_C"/>
</dbReference>
<name>A0A545UHT7_9GAMM</name>
<evidence type="ECO:0000256" key="8">
    <source>
        <dbReference type="ARBA" id="ARBA00022989"/>
    </source>
</evidence>
<evidence type="ECO:0000256" key="9">
    <source>
        <dbReference type="ARBA" id="ARBA00023136"/>
    </source>
</evidence>
<feature type="transmembrane region" description="Helical" evidence="10">
    <location>
        <begin position="22"/>
        <end position="42"/>
    </location>
</feature>
<evidence type="ECO:0000256" key="1">
    <source>
        <dbReference type="ARBA" id="ARBA00004383"/>
    </source>
</evidence>
<keyword evidence="7" id="KW-0653">Protein transport</keyword>
<dbReference type="EMBL" id="VIKS01000003">
    <property type="protein sequence ID" value="TQV89018.1"/>
    <property type="molecule type" value="Genomic_DNA"/>
</dbReference>
<dbReference type="NCBIfam" id="TIGR01352">
    <property type="entry name" value="tonB_Cterm"/>
    <property type="match status" value="1"/>
</dbReference>
<dbReference type="PANTHER" id="PTHR33446">
    <property type="entry name" value="PROTEIN TONB-RELATED"/>
    <property type="match status" value="1"/>
</dbReference>
<proteinExistence type="inferred from homology"/>
<dbReference type="SUPFAM" id="SSF74653">
    <property type="entry name" value="TolA/TonB C-terminal domain"/>
    <property type="match status" value="1"/>
</dbReference>
<evidence type="ECO:0000256" key="3">
    <source>
        <dbReference type="ARBA" id="ARBA00022448"/>
    </source>
</evidence>
<dbReference type="OrthoDB" id="9803361at2"/>
<dbReference type="Proteomes" id="UP000315439">
    <property type="component" value="Unassembled WGS sequence"/>
</dbReference>
<dbReference type="GO" id="GO:0015031">
    <property type="term" value="P:protein transport"/>
    <property type="evidence" value="ECO:0007669"/>
    <property type="project" value="UniProtKB-KW"/>
</dbReference>
<gene>
    <name evidence="12" type="ORF">FLL46_05675</name>
</gene>
<dbReference type="Pfam" id="PF03544">
    <property type="entry name" value="TonB_C"/>
    <property type="match status" value="1"/>
</dbReference>
<organism evidence="12 13">
    <name type="scientific">Aliikangiella coralliicola</name>
    <dbReference type="NCBI Taxonomy" id="2592383"/>
    <lineage>
        <taxon>Bacteria</taxon>
        <taxon>Pseudomonadati</taxon>
        <taxon>Pseudomonadota</taxon>
        <taxon>Gammaproteobacteria</taxon>
        <taxon>Oceanospirillales</taxon>
        <taxon>Pleioneaceae</taxon>
        <taxon>Aliikangiella</taxon>
    </lineage>
</organism>
<evidence type="ECO:0000256" key="4">
    <source>
        <dbReference type="ARBA" id="ARBA00022475"/>
    </source>
</evidence>
<dbReference type="Gene3D" id="3.30.1150.10">
    <property type="match status" value="1"/>
</dbReference>
<feature type="domain" description="TonB C-terminal" evidence="11">
    <location>
        <begin position="199"/>
        <end position="296"/>
    </location>
</feature>
<dbReference type="InterPro" id="IPR051045">
    <property type="entry name" value="TonB-dependent_transducer"/>
</dbReference>
<dbReference type="RefSeq" id="WP_142892503.1">
    <property type="nucleotide sequence ID" value="NZ_ML660161.1"/>
</dbReference>
<keyword evidence="5" id="KW-0997">Cell inner membrane</keyword>
<comment type="subcellular location">
    <subcellularLocation>
        <location evidence="1">Cell inner membrane</location>
        <topology evidence="1">Single-pass membrane protein</topology>
        <orientation evidence="1">Periplasmic side</orientation>
    </subcellularLocation>
</comment>
<keyword evidence="6 10" id="KW-0812">Transmembrane</keyword>
<keyword evidence="13" id="KW-1185">Reference proteome</keyword>
<dbReference type="GO" id="GO:0055085">
    <property type="term" value="P:transmembrane transport"/>
    <property type="evidence" value="ECO:0007669"/>
    <property type="project" value="InterPro"/>
</dbReference>
<protein>
    <submittedName>
        <fullName evidence="12">Energy transducer TonB</fullName>
    </submittedName>
</protein>
<evidence type="ECO:0000313" key="13">
    <source>
        <dbReference type="Proteomes" id="UP000315439"/>
    </source>
</evidence>
<keyword evidence="3" id="KW-0813">Transport</keyword>
<dbReference type="GO" id="GO:0031992">
    <property type="term" value="F:energy transducer activity"/>
    <property type="evidence" value="ECO:0007669"/>
    <property type="project" value="TreeGrafter"/>
</dbReference>
<keyword evidence="4" id="KW-1003">Cell membrane</keyword>
<dbReference type="AlphaFoldDB" id="A0A545UHT7"/>
<reference evidence="12 13" key="1">
    <citation type="submission" date="2019-07" db="EMBL/GenBank/DDBJ databases">
        <title>Draft genome for Aliikangiella sp. M105.</title>
        <authorList>
            <person name="Wang G."/>
        </authorList>
    </citation>
    <scope>NUCLEOTIDE SEQUENCE [LARGE SCALE GENOMIC DNA]</scope>
    <source>
        <strain evidence="12 13">M105</strain>
    </source>
</reference>
<sequence length="298" mass="33417">MQNYEGTIDSQDHPKISQSDKLLFCAFLALAFHALVFFGVGFKLPELSDSKYEKTFNVILAQFEAEKKPETADFIGQANQEGGGESEEKLMPSTTEMAQFNDPDKIANEPQQMRASSANSQPTPEIINSLGELSAAHNPQENSEKSQQQVPDAAALIDKSYQLSGLIANLDNRDINQARKGRRRAISASVHRSSDALYLDSWRRKIEQVGNQNYPQKAKINKVYGNLTLKVAINRDGTINQLSIMKSSGEKILDNAALRIVRLAAPFRPLTKEMTKDTDILEIIRVWQFQPDYKLRTN</sequence>
<dbReference type="GO" id="GO:0098797">
    <property type="term" value="C:plasma membrane protein complex"/>
    <property type="evidence" value="ECO:0007669"/>
    <property type="project" value="TreeGrafter"/>
</dbReference>
<evidence type="ECO:0000256" key="7">
    <source>
        <dbReference type="ARBA" id="ARBA00022927"/>
    </source>
</evidence>
<dbReference type="PANTHER" id="PTHR33446:SF11">
    <property type="entry name" value="TONB3"/>
    <property type="match status" value="1"/>
</dbReference>
<accession>A0A545UHT7</accession>
<keyword evidence="8 10" id="KW-1133">Transmembrane helix</keyword>
<evidence type="ECO:0000313" key="12">
    <source>
        <dbReference type="EMBL" id="TQV89018.1"/>
    </source>
</evidence>
<comment type="similarity">
    <text evidence="2">Belongs to the TonB family.</text>
</comment>